<comment type="caution">
    <text evidence="2">The sequence shown here is derived from an EMBL/GenBank/DDBJ whole genome shotgun (WGS) entry which is preliminary data.</text>
</comment>
<reference evidence="2 3" key="1">
    <citation type="journal article" date="2019" name="Commun. Biol.">
        <title>The bagworm genome reveals a unique fibroin gene that provides high tensile strength.</title>
        <authorList>
            <person name="Kono N."/>
            <person name="Nakamura H."/>
            <person name="Ohtoshi R."/>
            <person name="Tomita M."/>
            <person name="Numata K."/>
            <person name="Arakawa K."/>
        </authorList>
    </citation>
    <scope>NUCLEOTIDE SEQUENCE [LARGE SCALE GENOMIC DNA]</scope>
</reference>
<dbReference type="Pfam" id="PF00698">
    <property type="entry name" value="Acyl_transf_1"/>
    <property type="match status" value="1"/>
</dbReference>
<keyword evidence="3" id="KW-1185">Reference proteome</keyword>
<organism evidence="2 3">
    <name type="scientific">Eumeta variegata</name>
    <name type="common">Bagworm moth</name>
    <name type="synonym">Eumeta japonica</name>
    <dbReference type="NCBI Taxonomy" id="151549"/>
    <lineage>
        <taxon>Eukaryota</taxon>
        <taxon>Metazoa</taxon>
        <taxon>Ecdysozoa</taxon>
        <taxon>Arthropoda</taxon>
        <taxon>Hexapoda</taxon>
        <taxon>Insecta</taxon>
        <taxon>Pterygota</taxon>
        <taxon>Neoptera</taxon>
        <taxon>Endopterygota</taxon>
        <taxon>Lepidoptera</taxon>
        <taxon>Glossata</taxon>
        <taxon>Ditrysia</taxon>
        <taxon>Tineoidea</taxon>
        <taxon>Psychidae</taxon>
        <taxon>Oiketicinae</taxon>
        <taxon>Eumeta</taxon>
    </lineage>
</organism>
<dbReference type="SMART" id="SM00827">
    <property type="entry name" value="PKS_AT"/>
    <property type="match status" value="1"/>
</dbReference>
<dbReference type="SUPFAM" id="SSF52151">
    <property type="entry name" value="FabD/lysophospholipase-like"/>
    <property type="match status" value="1"/>
</dbReference>
<dbReference type="AlphaFoldDB" id="A0A4C1WEB4"/>
<gene>
    <name evidence="2" type="primary">beg</name>
    <name evidence="2" type="ORF">EVAR_16176_1</name>
</gene>
<name>A0A4C1WEB4_EUMVA</name>
<dbReference type="InterPro" id="IPR016035">
    <property type="entry name" value="Acyl_Trfase/lysoPLipase"/>
</dbReference>
<dbReference type="GO" id="GO:0016740">
    <property type="term" value="F:transferase activity"/>
    <property type="evidence" value="ECO:0007669"/>
    <property type="project" value="InterPro"/>
</dbReference>
<evidence type="ECO:0000313" key="2">
    <source>
        <dbReference type="EMBL" id="GBP48507.1"/>
    </source>
</evidence>
<dbReference type="STRING" id="151549.A0A4C1WEB4"/>
<accession>A0A4C1WEB4</accession>
<dbReference type="OrthoDB" id="541883at2759"/>
<evidence type="ECO:0000259" key="1">
    <source>
        <dbReference type="SMART" id="SM00827"/>
    </source>
</evidence>
<dbReference type="PANTHER" id="PTHR47170">
    <property type="entry name" value="MALONYL-COA ACP TRANSACYLASE, ACP-BINDING"/>
    <property type="match status" value="1"/>
</dbReference>
<proteinExistence type="predicted"/>
<dbReference type="InterPro" id="IPR001227">
    <property type="entry name" value="Ac_transferase_dom_sf"/>
</dbReference>
<dbReference type="Gene3D" id="3.30.70.250">
    <property type="entry name" value="Malonyl-CoA ACP transacylase, ACP-binding"/>
    <property type="match status" value="1"/>
</dbReference>
<protein>
    <submittedName>
        <fullName evidence="2">Probable malonyl-CoA-acyl carrier protein transacylase, mitochondrial</fullName>
    </submittedName>
</protein>
<dbReference type="Gene3D" id="3.40.366.10">
    <property type="entry name" value="Malonyl-Coenzyme A Acyl Carrier Protein, domain 2"/>
    <property type="match status" value="1"/>
</dbReference>
<feature type="domain" description="Malonyl-CoA:ACP transacylase (MAT)" evidence="1">
    <location>
        <begin position="81"/>
        <end position="270"/>
    </location>
</feature>
<dbReference type="Proteomes" id="UP000299102">
    <property type="component" value="Unassembled WGS sequence"/>
</dbReference>
<dbReference type="InterPro" id="IPR052760">
    <property type="entry name" value="Mitochondrial_malonyltrans"/>
</dbReference>
<dbReference type="PANTHER" id="PTHR47170:SF2">
    <property type="entry name" value="MALONYL-COA:ACP TRANSACYLASE (MAT) DOMAIN-CONTAINING PROTEIN"/>
    <property type="match status" value="1"/>
</dbReference>
<dbReference type="EMBL" id="BGZK01000525">
    <property type="protein sequence ID" value="GBP48507.1"/>
    <property type="molecule type" value="Genomic_DNA"/>
</dbReference>
<sequence>MRLVLVNRFCNFLKLVRFCSGSSRSVSSETPLRKLLDQSTSFGEREVQEPELQWATLPYADELPAHKPQPQTDPRDTAVLLFPGQGSQYVGMGKDLLKFPAARELYDFASSVVGWNVLRVCTEGPEEELTRRCQTCVMVSSLAALERLREERPSTLERARAAAGFSLGEITALTWAGALPLEQAFRLVEVRAAAMEAASRDRPGAMLTVWLAPDARLREAIRRAAEHARASDSDAHCSIASYLYPECKVIAGSEEVKQLIIYEGAADKSAAQGT</sequence>
<dbReference type="InterPro" id="IPR014043">
    <property type="entry name" value="Acyl_transferase_dom"/>
</dbReference>
<evidence type="ECO:0000313" key="3">
    <source>
        <dbReference type="Proteomes" id="UP000299102"/>
    </source>
</evidence>